<dbReference type="AlphaFoldDB" id="A0A917J9E0"/>
<name>A0A917J9E0_9SPHI</name>
<gene>
    <name evidence="1" type="ORF">GCM10011425_21230</name>
</gene>
<evidence type="ECO:0000313" key="2">
    <source>
        <dbReference type="Proteomes" id="UP000662074"/>
    </source>
</evidence>
<proteinExistence type="predicted"/>
<dbReference type="EMBL" id="BMDO01000005">
    <property type="protein sequence ID" value="GGI50911.1"/>
    <property type="molecule type" value="Genomic_DNA"/>
</dbReference>
<keyword evidence="2" id="KW-1185">Reference proteome</keyword>
<reference evidence="1" key="2">
    <citation type="submission" date="2020-09" db="EMBL/GenBank/DDBJ databases">
        <authorList>
            <person name="Sun Q."/>
            <person name="Sedlacek I."/>
        </authorList>
    </citation>
    <scope>NUCLEOTIDE SEQUENCE</scope>
    <source>
        <strain evidence="1">CCM 8711</strain>
    </source>
</reference>
<organism evidence="1 2">
    <name type="scientific">Mucilaginibacter galii</name>
    <dbReference type="NCBI Taxonomy" id="2005073"/>
    <lineage>
        <taxon>Bacteria</taxon>
        <taxon>Pseudomonadati</taxon>
        <taxon>Bacteroidota</taxon>
        <taxon>Sphingobacteriia</taxon>
        <taxon>Sphingobacteriales</taxon>
        <taxon>Sphingobacteriaceae</taxon>
        <taxon>Mucilaginibacter</taxon>
    </lineage>
</organism>
<dbReference type="RefSeq" id="WP_188416494.1">
    <property type="nucleotide sequence ID" value="NZ_BMDO01000005.1"/>
</dbReference>
<dbReference type="Proteomes" id="UP000662074">
    <property type="component" value="Unassembled WGS sequence"/>
</dbReference>
<protein>
    <submittedName>
        <fullName evidence="1">Uncharacterized protein</fullName>
    </submittedName>
</protein>
<reference evidence="1" key="1">
    <citation type="journal article" date="2014" name="Int. J. Syst. Evol. Microbiol.">
        <title>Complete genome sequence of Corynebacterium casei LMG S-19264T (=DSM 44701T), isolated from a smear-ripened cheese.</title>
        <authorList>
            <consortium name="US DOE Joint Genome Institute (JGI-PGF)"/>
            <person name="Walter F."/>
            <person name="Albersmeier A."/>
            <person name="Kalinowski J."/>
            <person name="Ruckert C."/>
        </authorList>
    </citation>
    <scope>NUCLEOTIDE SEQUENCE</scope>
    <source>
        <strain evidence="1">CCM 8711</strain>
    </source>
</reference>
<comment type="caution">
    <text evidence="1">The sequence shown here is derived from an EMBL/GenBank/DDBJ whole genome shotgun (WGS) entry which is preliminary data.</text>
</comment>
<sequence>MTDSFKNTTDGKYEFTINYSERELTCHVEREGDILHLRIDNNINADLELRPDGTAVQTSGPELPESSIDYVRRMVLDEGNMDKGPGSGI</sequence>
<evidence type="ECO:0000313" key="1">
    <source>
        <dbReference type="EMBL" id="GGI50911.1"/>
    </source>
</evidence>
<accession>A0A917J9E0</accession>